<accession>A0A9P9Y6Q3</accession>
<dbReference type="Gene3D" id="3.30.450.30">
    <property type="entry name" value="Dynein light chain 2a, cytoplasmic"/>
    <property type="match status" value="1"/>
</dbReference>
<organism evidence="2 3">
    <name type="scientific">Emericellopsis cladophorae</name>
    <dbReference type="NCBI Taxonomy" id="2686198"/>
    <lineage>
        <taxon>Eukaryota</taxon>
        <taxon>Fungi</taxon>
        <taxon>Dikarya</taxon>
        <taxon>Ascomycota</taxon>
        <taxon>Pezizomycotina</taxon>
        <taxon>Sordariomycetes</taxon>
        <taxon>Hypocreomycetidae</taxon>
        <taxon>Hypocreales</taxon>
        <taxon>Bionectriaceae</taxon>
        <taxon>Emericellopsis</taxon>
    </lineage>
</organism>
<dbReference type="EMBL" id="JAGIXG020000004">
    <property type="protein sequence ID" value="KAI6784345.1"/>
    <property type="molecule type" value="Genomic_DNA"/>
</dbReference>
<gene>
    <name evidence="2" type="ORF">J7T54_006390</name>
</gene>
<dbReference type="Proteomes" id="UP001055219">
    <property type="component" value="Unassembled WGS sequence"/>
</dbReference>
<evidence type="ECO:0000256" key="1">
    <source>
        <dbReference type="SAM" id="MobiDB-lite"/>
    </source>
</evidence>
<feature type="compositionally biased region" description="Acidic residues" evidence="1">
    <location>
        <begin position="72"/>
        <end position="84"/>
    </location>
</feature>
<reference evidence="2" key="1">
    <citation type="journal article" date="2021" name="J Fungi (Basel)">
        <title>Genomic and Metabolomic Analyses of the Marine Fungus Emericellopsis cladophorae: Insights into Saltwater Adaptability Mechanisms and Its Biosynthetic Potential.</title>
        <authorList>
            <person name="Goncalves M.F.M."/>
            <person name="Hilario S."/>
            <person name="Van de Peer Y."/>
            <person name="Esteves A.C."/>
            <person name="Alves A."/>
        </authorList>
    </citation>
    <scope>NUCLEOTIDE SEQUENCE</scope>
    <source>
        <strain evidence="2">MUM 19.33</strain>
    </source>
</reference>
<keyword evidence="3" id="KW-1185">Reference proteome</keyword>
<comment type="caution">
    <text evidence="2">The sequence shown here is derived from an EMBL/GenBank/DDBJ whole genome shotgun (WGS) entry which is preliminary data.</text>
</comment>
<protein>
    <submittedName>
        <fullName evidence="2">Uncharacterized protein</fullName>
    </submittedName>
</protein>
<dbReference type="RefSeq" id="XP_051365201.1">
    <property type="nucleotide sequence ID" value="XM_051502816.1"/>
</dbReference>
<evidence type="ECO:0000313" key="2">
    <source>
        <dbReference type="EMBL" id="KAI6784345.1"/>
    </source>
</evidence>
<feature type="region of interest" description="Disordered" evidence="1">
    <location>
        <begin position="69"/>
        <end position="90"/>
    </location>
</feature>
<reference evidence="2" key="2">
    <citation type="submission" date="2022-07" db="EMBL/GenBank/DDBJ databases">
        <authorList>
            <person name="Goncalves M.F.M."/>
            <person name="Hilario S."/>
            <person name="Van De Peer Y."/>
            <person name="Esteves A.C."/>
            <person name="Alves A."/>
        </authorList>
    </citation>
    <scope>NUCLEOTIDE SEQUENCE</scope>
    <source>
        <strain evidence="2">MUM 19.33</strain>
    </source>
</reference>
<dbReference type="GeneID" id="75832868"/>
<evidence type="ECO:0000313" key="3">
    <source>
        <dbReference type="Proteomes" id="UP001055219"/>
    </source>
</evidence>
<feature type="region of interest" description="Disordered" evidence="1">
    <location>
        <begin position="125"/>
        <end position="167"/>
    </location>
</feature>
<dbReference type="OrthoDB" id="271745at2759"/>
<name>A0A9P9Y6Q3_9HYPO</name>
<dbReference type="AlphaFoldDB" id="A0A9P9Y6Q3"/>
<sequence>MASSTPPLLLTKRLTAFLSANTSPSLPSLLITSPTGKLLAHASPHPVSVLRTHATVAASLLSIHASNLSLEESSEEEDEEDAEEVSAKEITKPQTVTVQTDTGVVLIRRLNCGLLFVCIGIPTESSSSSAEDATVQAQLDPGEASTSLTVPPPTVSTSPSDAGSHLSSAVGASASVADAIIRRHAIELAKWLDDKLGTLTVPDEGVGGE</sequence>
<feature type="compositionally biased region" description="Low complexity" evidence="1">
    <location>
        <begin position="145"/>
        <end position="167"/>
    </location>
</feature>
<proteinExistence type="predicted"/>